<dbReference type="Proteomes" id="UP000607653">
    <property type="component" value="Unassembled WGS sequence"/>
</dbReference>
<dbReference type="AlphaFoldDB" id="A0A823A1C0"/>
<reference evidence="1 2" key="1">
    <citation type="journal article" date="2020" name="Mol. Biol. Evol.">
        <title>Distinct Expression and Methylation Patterns for Genes with Different Fates following a Single Whole-Genome Duplication in Flowering Plants.</title>
        <authorList>
            <person name="Shi T."/>
            <person name="Rahmani R.S."/>
            <person name="Gugger P.F."/>
            <person name="Wang M."/>
            <person name="Li H."/>
            <person name="Zhang Y."/>
            <person name="Li Z."/>
            <person name="Wang Q."/>
            <person name="Van de Peer Y."/>
            <person name="Marchal K."/>
            <person name="Chen J."/>
        </authorList>
    </citation>
    <scope>NUCLEOTIDE SEQUENCE [LARGE SCALE GENOMIC DNA]</scope>
    <source>
        <tissue evidence="1">Leaf</tissue>
    </source>
</reference>
<comment type="caution">
    <text evidence="1">The sequence shown here is derived from an EMBL/GenBank/DDBJ whole genome shotgun (WGS) entry which is preliminary data.</text>
</comment>
<gene>
    <name evidence="1" type="ORF">HUJ06_018743</name>
</gene>
<organism evidence="1 2">
    <name type="scientific">Nelumbo nucifera</name>
    <name type="common">Sacred lotus</name>
    <dbReference type="NCBI Taxonomy" id="4432"/>
    <lineage>
        <taxon>Eukaryota</taxon>
        <taxon>Viridiplantae</taxon>
        <taxon>Streptophyta</taxon>
        <taxon>Embryophyta</taxon>
        <taxon>Tracheophyta</taxon>
        <taxon>Spermatophyta</taxon>
        <taxon>Magnoliopsida</taxon>
        <taxon>Proteales</taxon>
        <taxon>Nelumbonaceae</taxon>
        <taxon>Nelumbo</taxon>
    </lineage>
</organism>
<proteinExistence type="predicted"/>
<evidence type="ECO:0000313" key="2">
    <source>
        <dbReference type="Proteomes" id="UP000607653"/>
    </source>
</evidence>
<accession>A0A823A1C0</accession>
<name>A0A823A1C0_NELNU</name>
<keyword evidence="2" id="KW-1185">Reference proteome</keyword>
<evidence type="ECO:0000313" key="1">
    <source>
        <dbReference type="EMBL" id="DAD48806.1"/>
    </source>
</evidence>
<sequence>MIDCILGWYIQKSIVSKHHSNHLLKM</sequence>
<protein>
    <submittedName>
        <fullName evidence="1">Uncharacterized protein</fullName>
    </submittedName>
</protein>
<dbReference type="EMBL" id="DUZY01000008">
    <property type="protein sequence ID" value="DAD48806.1"/>
    <property type="molecule type" value="Genomic_DNA"/>
</dbReference>